<dbReference type="RefSeq" id="WP_085770278.1">
    <property type="nucleotide sequence ID" value="NZ_AP027149.1"/>
</dbReference>
<proteinExistence type="predicted"/>
<dbReference type="KEGG" id="mbry:B1812_02985"/>
<keyword evidence="1" id="KW-0732">Signal</keyword>
<dbReference type="OrthoDB" id="8089716at2"/>
<accession>A0A1W6MRJ4</accession>
<name>A0A1W6MRJ4_9HYPH</name>
<evidence type="ECO:0000256" key="1">
    <source>
        <dbReference type="SAM" id="SignalP"/>
    </source>
</evidence>
<evidence type="ECO:0000313" key="3">
    <source>
        <dbReference type="Proteomes" id="UP000193978"/>
    </source>
</evidence>
<evidence type="ECO:0008006" key="4">
    <source>
        <dbReference type="Google" id="ProtNLM"/>
    </source>
</evidence>
<dbReference type="EMBL" id="CP019948">
    <property type="protein sequence ID" value="ARN80218.1"/>
    <property type="molecule type" value="Genomic_DNA"/>
</dbReference>
<dbReference type="AlphaFoldDB" id="A0A1W6MRJ4"/>
<protein>
    <recommendedName>
        <fullName evidence="4">DUF2380 domain-containing protein</fullName>
    </recommendedName>
</protein>
<dbReference type="Proteomes" id="UP000193978">
    <property type="component" value="Chromosome"/>
</dbReference>
<organism evidence="2 3">
    <name type="scientific">Methylocystis bryophila</name>
    <dbReference type="NCBI Taxonomy" id="655015"/>
    <lineage>
        <taxon>Bacteria</taxon>
        <taxon>Pseudomonadati</taxon>
        <taxon>Pseudomonadota</taxon>
        <taxon>Alphaproteobacteria</taxon>
        <taxon>Hyphomicrobiales</taxon>
        <taxon>Methylocystaceae</taxon>
        <taxon>Methylocystis</taxon>
    </lineage>
</organism>
<evidence type="ECO:0000313" key="2">
    <source>
        <dbReference type="EMBL" id="ARN80218.1"/>
    </source>
</evidence>
<dbReference type="InterPro" id="IPR021698">
    <property type="entry name" value="DUF3280"/>
</dbReference>
<feature type="signal peptide" evidence="1">
    <location>
        <begin position="1"/>
        <end position="30"/>
    </location>
</feature>
<dbReference type="Pfam" id="PF11684">
    <property type="entry name" value="DUF3280"/>
    <property type="match status" value="1"/>
</dbReference>
<feature type="chain" id="PRO_5013162298" description="DUF2380 domain-containing protein" evidence="1">
    <location>
        <begin position="31"/>
        <end position="190"/>
    </location>
</feature>
<sequence length="190" mass="21199">MQRQLQILAWRVAALSLLALAPILASRSQAQDAPAPPPKLAAFDLELDDFSAGGPLAGETPEETQRLSRMSALARRLLSESGLFRLVETGGAPDSRVKDHWLRKCDGCDADIARALGADLSFIGYFRKISRMEQFLEIRVRNARTGELLNVSHTDLRNETDESWSRALTHLIKRRLVEPELARRDSTPAR</sequence>
<dbReference type="STRING" id="655015.B1812_02985"/>
<reference evidence="2 3" key="1">
    <citation type="submission" date="2017-02" db="EMBL/GenBank/DDBJ databases">
        <authorList>
            <person name="Peterson S.W."/>
        </authorList>
    </citation>
    <scope>NUCLEOTIDE SEQUENCE [LARGE SCALE GENOMIC DNA]</scope>
    <source>
        <strain evidence="2 3">S285</strain>
    </source>
</reference>
<gene>
    <name evidence="2" type="ORF">B1812_02985</name>
</gene>
<keyword evidence="3" id="KW-1185">Reference proteome</keyword>